<dbReference type="EMBL" id="AOHT01000004">
    <property type="protein sequence ID" value="ELY31547.1"/>
    <property type="molecule type" value="Genomic_DNA"/>
</dbReference>
<dbReference type="InterPro" id="IPR006015">
    <property type="entry name" value="Universal_stress_UspA"/>
</dbReference>
<protein>
    <submittedName>
        <fullName evidence="3">Universal stress protein UspA-like protein</fullName>
    </submittedName>
</protein>
<dbReference type="EMBL" id="CP001693">
    <property type="protein sequence ID" value="ADQ69249.1"/>
    <property type="molecule type" value="Genomic_DNA"/>
</dbReference>
<name>E4NW29_HALBP</name>
<keyword evidence="3" id="KW-0614">Plasmid</keyword>
<evidence type="ECO:0000313" key="6">
    <source>
        <dbReference type="Proteomes" id="UP000011585"/>
    </source>
</evidence>
<dbReference type="Proteomes" id="UP000011585">
    <property type="component" value="Unassembled WGS sequence"/>
</dbReference>
<gene>
    <name evidence="3" type="ordered locus">Hbor_39350</name>
    <name evidence="4" type="ORF">C499_00835</name>
</gene>
<dbReference type="Pfam" id="PF00582">
    <property type="entry name" value="Usp"/>
    <property type="match status" value="1"/>
</dbReference>
<reference evidence="3" key="2">
    <citation type="submission" date="2009-08" db="EMBL/GenBank/DDBJ databases">
        <title>The complete plasmid3 of Halogeometricum borinquense DSM 11551.</title>
        <authorList>
            <consortium name="US DOE Joint Genome Institute (JGI-PGF)"/>
            <person name="Lucas S."/>
            <person name="Copeland A."/>
            <person name="Lapidus A."/>
            <person name="Glavina del Rio T."/>
            <person name="Dalin E."/>
            <person name="Tice H."/>
            <person name="Bruce D."/>
            <person name="Goodwin L."/>
            <person name="Pitluck S."/>
            <person name="Kyrpides N."/>
            <person name="Mavromatis K."/>
            <person name="Mikhailova N."/>
            <person name="Anderson I."/>
            <person name="Brettin T."/>
            <person name="Detter J.C."/>
            <person name="Han C."/>
            <person name="Larimer F."/>
            <person name="Land M."/>
            <person name="Hauser L."/>
            <person name="Markowitz V."/>
            <person name="Cheng J.-F."/>
            <person name="Hugenholtz P."/>
            <person name="Woyke T."/>
            <person name="Wu D."/>
            <person name="Tindal B."/>
            <person name="Klenk H.-P."/>
            <person name="Eisen J.A."/>
        </authorList>
    </citation>
    <scope>NUCLEOTIDE SEQUENCE</scope>
    <source>
        <strain evidence="3">PR 3</strain>
        <plasmid evidence="3">pHBOR03</plasmid>
    </source>
</reference>
<geneLocation type="plasmid" evidence="3 5">
    <name>pHBOR03</name>
</geneLocation>
<evidence type="ECO:0000313" key="5">
    <source>
        <dbReference type="Proteomes" id="UP000006663"/>
    </source>
</evidence>
<evidence type="ECO:0000313" key="4">
    <source>
        <dbReference type="EMBL" id="ELY31547.1"/>
    </source>
</evidence>
<evidence type="ECO:0000313" key="3">
    <source>
        <dbReference type="EMBL" id="ADQ69249.1"/>
    </source>
</evidence>
<feature type="domain" description="UspA" evidence="2">
    <location>
        <begin position="1"/>
        <end position="136"/>
    </location>
</feature>
<dbReference type="AlphaFoldDB" id="E4NW29"/>
<evidence type="ECO:0000259" key="2">
    <source>
        <dbReference type="Pfam" id="PF00582"/>
    </source>
</evidence>
<proteinExistence type="inferred from homology"/>
<dbReference type="SUPFAM" id="SSF52402">
    <property type="entry name" value="Adenine nucleotide alpha hydrolases-like"/>
    <property type="match status" value="1"/>
</dbReference>
<dbReference type="HOGENOM" id="CLU_049301_11_1_2"/>
<dbReference type="PANTHER" id="PTHR46268">
    <property type="entry name" value="STRESS RESPONSE PROTEIN NHAX"/>
    <property type="match status" value="1"/>
</dbReference>
<dbReference type="RefSeq" id="WP_006053481.1">
    <property type="nucleotide sequence ID" value="NC_014736.1"/>
</dbReference>
<sequence length="140" mass="14952">MKPILLATDGSEHAQQAAKQAIELAEEQGVPLYALCVVDKRRFDNPALSSAELATIYAEDHASMCVSKVADMAEKSNVRVEGGIRHGIPHEVILEYAAEVDADAIVIGEHGDHTEHFSGVGGKVAELADRDVIVVKAQPV</sequence>
<dbReference type="InterPro" id="IPR014729">
    <property type="entry name" value="Rossmann-like_a/b/a_fold"/>
</dbReference>
<dbReference type="InterPro" id="IPR006016">
    <property type="entry name" value="UspA"/>
</dbReference>
<dbReference type="GeneID" id="9989545"/>
<keyword evidence="5" id="KW-1185">Reference proteome</keyword>
<dbReference type="PRINTS" id="PR01438">
    <property type="entry name" value="UNVRSLSTRESS"/>
</dbReference>
<dbReference type="CDD" id="cd00293">
    <property type="entry name" value="USP-like"/>
    <property type="match status" value="1"/>
</dbReference>
<dbReference type="OrthoDB" id="105697at2157"/>
<dbReference type="Proteomes" id="UP000006663">
    <property type="component" value="Plasmid pHBOR03"/>
</dbReference>
<evidence type="ECO:0000256" key="1">
    <source>
        <dbReference type="ARBA" id="ARBA00008791"/>
    </source>
</evidence>
<dbReference type="Gene3D" id="3.40.50.620">
    <property type="entry name" value="HUPs"/>
    <property type="match status" value="1"/>
</dbReference>
<reference evidence="5" key="1">
    <citation type="journal article" date="2009" name="Stand. Genomic Sci.">
        <title>Complete genome sequence of Halogeometricum borinquense type strain (PR3).</title>
        <authorList>
            <person name="Malfatti S."/>
            <person name="Tindall B.J."/>
            <person name="Schneider S."/>
            <person name="Fahnrich R."/>
            <person name="Lapidus A."/>
            <person name="Labuttii K."/>
            <person name="Copeland A."/>
            <person name="Glavina Del Rio T."/>
            <person name="Nolan M."/>
            <person name="Chen F."/>
            <person name="Lucas S."/>
            <person name="Tice H."/>
            <person name="Cheng J.F."/>
            <person name="Bruce D."/>
            <person name="Goodwin L."/>
            <person name="Pitluck S."/>
            <person name="Anderson I."/>
            <person name="Pati A."/>
            <person name="Ivanova N."/>
            <person name="Mavromatis K."/>
            <person name="Chen A."/>
            <person name="Palaniappan K."/>
            <person name="D'haeseleer P."/>
            <person name="Goker M."/>
            <person name="Bristow J."/>
            <person name="Eisen J.A."/>
            <person name="Markowitz V."/>
            <person name="Hugenholtz P."/>
            <person name="Kyrpides N.C."/>
            <person name="Klenk H.P."/>
            <person name="Chain P."/>
        </authorList>
    </citation>
    <scope>NUCLEOTIDE SEQUENCE [LARGE SCALE GENOMIC DNA]</scope>
    <source>
        <strain evidence="5">ATCC 700274 / DSM 11551 / JCM 10706 / KCTC 4070 / PR3</strain>
        <plasmid evidence="5">pHBOR03</plasmid>
    </source>
</reference>
<comment type="similarity">
    <text evidence="1">Belongs to the universal stress protein A family.</text>
</comment>
<dbReference type="PANTHER" id="PTHR46268:SF6">
    <property type="entry name" value="UNIVERSAL STRESS PROTEIN UP12"/>
    <property type="match status" value="1"/>
</dbReference>
<reference evidence="4 6" key="3">
    <citation type="journal article" date="2014" name="PLoS Genet.">
        <title>Phylogenetically driven sequencing of extremely halophilic archaea reveals strategies for static and dynamic osmo-response.</title>
        <authorList>
            <person name="Becker E.A."/>
            <person name="Seitzer P.M."/>
            <person name="Tritt A."/>
            <person name="Larsen D."/>
            <person name="Krusor M."/>
            <person name="Yao A.I."/>
            <person name="Wu D."/>
            <person name="Madern D."/>
            <person name="Eisen J.A."/>
            <person name="Darling A.E."/>
            <person name="Facciotti M.T."/>
        </authorList>
    </citation>
    <scope>NUCLEOTIDE SEQUENCE [LARGE SCALE GENOMIC DNA]</scope>
    <source>
        <strain evidence="4 6">DSM 11551</strain>
    </source>
</reference>
<dbReference type="KEGG" id="hbo:Hbor_39350"/>
<accession>E4NW29</accession>
<organism evidence="3 5">
    <name type="scientific">Halogeometricum borinquense (strain ATCC 700274 / DSM 11551 / JCM 10706 / KCTC 4070 / PR3)</name>
    <dbReference type="NCBI Taxonomy" id="469382"/>
    <lineage>
        <taxon>Archaea</taxon>
        <taxon>Methanobacteriati</taxon>
        <taxon>Methanobacteriota</taxon>
        <taxon>Stenosarchaea group</taxon>
        <taxon>Halobacteria</taxon>
        <taxon>Halobacteriales</taxon>
        <taxon>Haloferacaceae</taxon>
        <taxon>Halogeometricum</taxon>
    </lineage>
</organism>